<protein>
    <recommendedName>
        <fullName evidence="4">Aspartate racemase</fullName>
    </recommendedName>
</protein>
<sequence>MSGKGGLDKMNRIGILGGMSYESTLKYYDLILQKYYDRYNDYNYPEIVIFSLNFQKVIDFELGDDKVKYIEYLMTGIKSLEKSGVSFIIIAANSPHAIYEELEKSSEVPILSIVKATISKAKQENMKKLLLLGIKFTMQSTFYQEHSKKFGIEVITPTDEEQGEINSIIFDELVIGFFKQESKQRLLQIINEYKVDGVILGCTELPLILNQNDTDIKLLDTVELHTEETLNYYLSL</sequence>
<evidence type="ECO:0000256" key="2">
    <source>
        <dbReference type="ARBA" id="ARBA00023235"/>
    </source>
</evidence>
<dbReference type="PANTHER" id="PTHR21198:SF7">
    <property type="entry name" value="ASPARTATE-GLUTAMATE RACEMASE FAMILY"/>
    <property type="match status" value="1"/>
</dbReference>
<evidence type="ECO:0008006" key="4">
    <source>
        <dbReference type="Google" id="ProtNLM"/>
    </source>
</evidence>
<dbReference type="InterPro" id="IPR001920">
    <property type="entry name" value="Asp/Glu_race"/>
</dbReference>
<comment type="caution">
    <text evidence="3">The sequence shown here is derived from an EMBL/GenBank/DDBJ whole genome shotgun (WGS) entry which is preliminary data.</text>
</comment>
<dbReference type="EMBL" id="LAZR01004125">
    <property type="protein sequence ID" value="KKN11530.1"/>
    <property type="molecule type" value="Genomic_DNA"/>
</dbReference>
<dbReference type="AlphaFoldDB" id="A0A0F9MW49"/>
<name>A0A0F9MW49_9ZZZZ</name>
<dbReference type="SUPFAM" id="SSF53681">
    <property type="entry name" value="Aspartate/glutamate racemase"/>
    <property type="match status" value="2"/>
</dbReference>
<dbReference type="Gene3D" id="3.40.50.1860">
    <property type="match status" value="2"/>
</dbReference>
<evidence type="ECO:0000256" key="1">
    <source>
        <dbReference type="ARBA" id="ARBA00007847"/>
    </source>
</evidence>
<dbReference type="GO" id="GO:0047661">
    <property type="term" value="F:amino-acid racemase activity"/>
    <property type="evidence" value="ECO:0007669"/>
    <property type="project" value="InterPro"/>
</dbReference>
<dbReference type="PANTHER" id="PTHR21198">
    <property type="entry name" value="GLUTAMATE RACEMASE"/>
    <property type="match status" value="1"/>
</dbReference>
<proteinExistence type="inferred from homology"/>
<evidence type="ECO:0000313" key="3">
    <source>
        <dbReference type="EMBL" id="KKN11530.1"/>
    </source>
</evidence>
<comment type="similarity">
    <text evidence="1">Belongs to the aspartate/glutamate racemases family.</text>
</comment>
<organism evidence="3">
    <name type="scientific">marine sediment metagenome</name>
    <dbReference type="NCBI Taxonomy" id="412755"/>
    <lineage>
        <taxon>unclassified sequences</taxon>
        <taxon>metagenomes</taxon>
        <taxon>ecological metagenomes</taxon>
    </lineage>
</organism>
<dbReference type="Pfam" id="PF01177">
    <property type="entry name" value="Asp_Glu_race"/>
    <property type="match status" value="1"/>
</dbReference>
<gene>
    <name evidence="3" type="ORF">LCGC14_1025560</name>
</gene>
<dbReference type="NCBIfam" id="TIGR00035">
    <property type="entry name" value="asp_race"/>
    <property type="match status" value="1"/>
</dbReference>
<dbReference type="InterPro" id="IPR033134">
    <property type="entry name" value="Asp/Glu_racemase_AS_2"/>
</dbReference>
<reference evidence="3" key="1">
    <citation type="journal article" date="2015" name="Nature">
        <title>Complex archaea that bridge the gap between prokaryotes and eukaryotes.</title>
        <authorList>
            <person name="Spang A."/>
            <person name="Saw J.H."/>
            <person name="Jorgensen S.L."/>
            <person name="Zaremba-Niedzwiedzka K."/>
            <person name="Martijn J."/>
            <person name="Lind A.E."/>
            <person name="van Eijk R."/>
            <person name="Schleper C."/>
            <person name="Guy L."/>
            <person name="Ettema T.J."/>
        </authorList>
    </citation>
    <scope>NUCLEOTIDE SEQUENCE</scope>
</reference>
<dbReference type="InterPro" id="IPR015942">
    <property type="entry name" value="Asp/Glu/hydantoin_racemase"/>
</dbReference>
<dbReference type="InterPro" id="IPR004380">
    <property type="entry name" value="Asp_race"/>
</dbReference>
<accession>A0A0F9MW49</accession>
<dbReference type="PROSITE" id="PS00924">
    <property type="entry name" value="ASP_GLU_RACEMASE_2"/>
    <property type="match status" value="1"/>
</dbReference>
<keyword evidence="2" id="KW-0413">Isomerase</keyword>